<dbReference type="Gene3D" id="1.10.357.10">
    <property type="entry name" value="Tetracycline Repressor, domain 2"/>
    <property type="match status" value="1"/>
</dbReference>
<dbReference type="Pfam" id="PF00440">
    <property type="entry name" value="TetR_N"/>
    <property type="match status" value="1"/>
</dbReference>
<protein>
    <submittedName>
        <fullName evidence="4">TetR family transcriptional regulator</fullName>
    </submittedName>
</protein>
<feature type="domain" description="HTH tetR-type" evidence="3">
    <location>
        <begin position="2"/>
        <end position="62"/>
    </location>
</feature>
<dbReference type="PANTHER" id="PTHR43479">
    <property type="entry name" value="ACREF/ENVCD OPERON REPRESSOR-RELATED"/>
    <property type="match status" value="1"/>
</dbReference>
<proteinExistence type="predicted"/>
<organism evidence="4 5">
    <name type="scientific">Hydrogenispora ethanolica</name>
    <dbReference type="NCBI Taxonomy" id="1082276"/>
    <lineage>
        <taxon>Bacteria</taxon>
        <taxon>Bacillati</taxon>
        <taxon>Bacillota</taxon>
        <taxon>Hydrogenispora</taxon>
    </lineage>
</organism>
<keyword evidence="1 2" id="KW-0238">DNA-binding</keyword>
<feature type="DNA-binding region" description="H-T-H motif" evidence="2">
    <location>
        <begin position="25"/>
        <end position="44"/>
    </location>
</feature>
<sequence length="194" mass="22889">MEDKKAEIYRCGKELFSTKGFKDTNISDITKMAGVAVGTFYNYYPSKDHLFMEIYVEENEQLKRKLMESVDPDEEPVKFIKKFLALNFEGMSSNPILKEWYNRDLFSKLEKDFYEQDGFKSISEFMNRATIELIKKWKVEGKLRDDLDNDLVLAILNSIFYIDFHKKDIGIQHFPHLIDYIVEFVMKGLSSCLK</sequence>
<gene>
    <name evidence="4" type="ORF">EDC14_1003153</name>
</gene>
<keyword evidence="5" id="KW-1185">Reference proteome</keyword>
<dbReference type="PROSITE" id="PS50977">
    <property type="entry name" value="HTH_TETR_2"/>
    <property type="match status" value="1"/>
</dbReference>
<dbReference type="OrthoDB" id="9812993at2"/>
<dbReference type="EMBL" id="SLUN01000003">
    <property type="protein sequence ID" value="TCL75221.1"/>
    <property type="molecule type" value="Genomic_DNA"/>
</dbReference>
<comment type="caution">
    <text evidence="4">The sequence shown here is derived from an EMBL/GenBank/DDBJ whole genome shotgun (WGS) entry which is preliminary data.</text>
</comment>
<dbReference type="AlphaFoldDB" id="A0A4R1S7C0"/>
<dbReference type="Proteomes" id="UP000295008">
    <property type="component" value="Unassembled WGS sequence"/>
</dbReference>
<accession>A0A4R1S7C0</accession>
<dbReference type="SUPFAM" id="SSF46689">
    <property type="entry name" value="Homeodomain-like"/>
    <property type="match status" value="1"/>
</dbReference>
<reference evidence="4 5" key="1">
    <citation type="submission" date="2019-03" db="EMBL/GenBank/DDBJ databases">
        <title>Genomic Encyclopedia of Type Strains, Phase IV (KMG-IV): sequencing the most valuable type-strain genomes for metagenomic binning, comparative biology and taxonomic classification.</title>
        <authorList>
            <person name="Goeker M."/>
        </authorList>
    </citation>
    <scope>NUCLEOTIDE SEQUENCE [LARGE SCALE GENOMIC DNA]</scope>
    <source>
        <strain evidence="4 5">LX-B</strain>
    </source>
</reference>
<dbReference type="PRINTS" id="PR00455">
    <property type="entry name" value="HTHTETR"/>
</dbReference>
<evidence type="ECO:0000256" key="2">
    <source>
        <dbReference type="PROSITE-ProRule" id="PRU00335"/>
    </source>
</evidence>
<dbReference type="InterPro" id="IPR001647">
    <property type="entry name" value="HTH_TetR"/>
</dbReference>
<evidence type="ECO:0000313" key="4">
    <source>
        <dbReference type="EMBL" id="TCL75221.1"/>
    </source>
</evidence>
<evidence type="ECO:0000313" key="5">
    <source>
        <dbReference type="Proteomes" id="UP000295008"/>
    </source>
</evidence>
<name>A0A4R1S7C0_HYDET</name>
<dbReference type="InterPro" id="IPR009057">
    <property type="entry name" value="Homeodomain-like_sf"/>
</dbReference>
<dbReference type="InterPro" id="IPR050624">
    <property type="entry name" value="HTH-type_Tx_Regulator"/>
</dbReference>
<dbReference type="RefSeq" id="WP_132012895.1">
    <property type="nucleotide sequence ID" value="NZ_SLUN01000003.1"/>
</dbReference>
<evidence type="ECO:0000259" key="3">
    <source>
        <dbReference type="PROSITE" id="PS50977"/>
    </source>
</evidence>
<evidence type="ECO:0000256" key="1">
    <source>
        <dbReference type="ARBA" id="ARBA00023125"/>
    </source>
</evidence>
<dbReference type="GO" id="GO:0003677">
    <property type="term" value="F:DNA binding"/>
    <property type="evidence" value="ECO:0007669"/>
    <property type="project" value="UniProtKB-UniRule"/>
</dbReference>
<dbReference type="PANTHER" id="PTHR43479:SF11">
    <property type="entry name" value="ACREF_ENVCD OPERON REPRESSOR-RELATED"/>
    <property type="match status" value="1"/>
</dbReference>